<organism evidence="3 4">
    <name type="scientific">Ponticaulis profundi</name>
    <dbReference type="NCBI Taxonomy" id="2665222"/>
    <lineage>
        <taxon>Bacteria</taxon>
        <taxon>Pseudomonadati</taxon>
        <taxon>Pseudomonadota</taxon>
        <taxon>Alphaproteobacteria</taxon>
        <taxon>Hyphomonadales</taxon>
        <taxon>Hyphomonadaceae</taxon>
        <taxon>Ponticaulis</taxon>
    </lineage>
</organism>
<keyword evidence="2" id="KW-0460">Magnesium</keyword>
<feature type="binding site" evidence="2">
    <location>
        <position position="22"/>
    </location>
    <ligand>
        <name>substrate</name>
    </ligand>
</feature>
<dbReference type="PROSITE" id="PS01066">
    <property type="entry name" value="UPP_SYNTHASE"/>
    <property type="match status" value="1"/>
</dbReference>
<proteinExistence type="inferred from homology"/>
<feature type="binding site" evidence="2">
    <location>
        <position position="185"/>
    </location>
    <ligand>
        <name>substrate</name>
    </ligand>
</feature>
<dbReference type="EC" id="2.5.1.-" evidence="2"/>
<gene>
    <name evidence="3" type="primary">uppS</name>
    <name evidence="3" type="ORF">ACFQDM_17925</name>
</gene>
<dbReference type="RefSeq" id="WP_377381655.1">
    <property type="nucleotide sequence ID" value="NZ_JBHSSW010000066.1"/>
</dbReference>
<feature type="binding site" evidence="2">
    <location>
        <position position="204"/>
    </location>
    <ligand>
        <name>Mg(2+)</name>
        <dbReference type="ChEBI" id="CHEBI:18420"/>
    </ligand>
</feature>
<feature type="binding site" evidence="2">
    <location>
        <position position="17"/>
    </location>
    <ligand>
        <name>Mg(2+)</name>
        <dbReference type="ChEBI" id="CHEBI:18420"/>
    </ligand>
</feature>
<keyword evidence="2" id="KW-0479">Metal-binding</keyword>
<protein>
    <recommendedName>
        <fullName evidence="2">Isoprenyl transferase</fullName>
        <ecNumber evidence="2">2.5.1.-</ecNumber>
    </recommendedName>
</protein>
<comment type="similarity">
    <text evidence="2">Belongs to the UPP synthase family.</text>
</comment>
<dbReference type="Gene3D" id="3.40.1180.10">
    <property type="entry name" value="Decaprenyl diphosphate synthase-like"/>
    <property type="match status" value="1"/>
</dbReference>
<feature type="binding site" evidence="2">
    <location>
        <begin position="191"/>
        <end position="193"/>
    </location>
    <ligand>
        <name>substrate</name>
    </ligand>
</feature>
<dbReference type="CDD" id="cd00475">
    <property type="entry name" value="Cis_IPPS"/>
    <property type="match status" value="1"/>
</dbReference>
<dbReference type="NCBIfam" id="TIGR00055">
    <property type="entry name" value="uppS"/>
    <property type="match status" value="1"/>
</dbReference>
<sequence>MSAGPKHDPQHVAIIMDGNGRWAKARGLPREVGHQRGVEALRRTVEACRSRDLSHLTVFSFSTENWKRPATEVSSLFALLRLYVRQDLKKLHSEGVRIRVIGTRAGLPDDVLSLIEESETLTAQNSRFQLNIAFNYGGQDEILTACKTLARSCERGELTSDDITLEHFEQALWFGDIPDPELLIRTSGEFRISNFMLWQIAYSELVFMDCLWPDFGEDQLDEALKTYRSRDRRFGGLATESAASR</sequence>
<feature type="binding site" evidence="2">
    <location>
        <begin position="18"/>
        <end position="21"/>
    </location>
    <ligand>
        <name>substrate</name>
    </ligand>
</feature>
<evidence type="ECO:0000256" key="2">
    <source>
        <dbReference type="HAMAP-Rule" id="MF_01139"/>
    </source>
</evidence>
<feature type="active site" description="Proton acceptor" evidence="2">
    <location>
        <position position="65"/>
    </location>
</feature>
<keyword evidence="4" id="KW-1185">Reference proteome</keyword>
<feature type="binding site" evidence="2">
    <location>
        <position position="34"/>
    </location>
    <ligand>
        <name>substrate</name>
    </ligand>
</feature>
<dbReference type="EMBL" id="JBHSSW010000066">
    <property type="protein sequence ID" value="MFC6199956.1"/>
    <property type="molecule type" value="Genomic_DNA"/>
</dbReference>
<feature type="binding site" evidence="2">
    <location>
        <position position="68"/>
    </location>
    <ligand>
        <name>substrate</name>
    </ligand>
</feature>
<feature type="binding site" evidence="2">
    <location>
        <position position="66"/>
    </location>
    <ligand>
        <name>substrate</name>
    </ligand>
</feature>
<name>A0ABW1SFF6_9PROT</name>
<comment type="caution">
    <text evidence="3">The sequence shown here is derived from an EMBL/GenBank/DDBJ whole genome shotgun (WGS) entry which is preliminary data.</text>
</comment>
<dbReference type="InterPro" id="IPR036424">
    <property type="entry name" value="UPP_synth-like_sf"/>
</dbReference>
<feature type="active site" evidence="2">
    <location>
        <position position="17"/>
    </location>
</feature>
<dbReference type="GO" id="GO:0016740">
    <property type="term" value="F:transferase activity"/>
    <property type="evidence" value="ECO:0007669"/>
    <property type="project" value="UniProtKB-KW"/>
</dbReference>
<evidence type="ECO:0000313" key="3">
    <source>
        <dbReference type="EMBL" id="MFC6199956.1"/>
    </source>
</evidence>
<evidence type="ECO:0000256" key="1">
    <source>
        <dbReference type="ARBA" id="ARBA00022679"/>
    </source>
</evidence>
<dbReference type="InterPro" id="IPR018520">
    <property type="entry name" value="UPP_synth-like_CS"/>
</dbReference>
<comment type="subunit">
    <text evidence="2">Homodimer.</text>
</comment>
<dbReference type="PANTHER" id="PTHR10291">
    <property type="entry name" value="DEHYDRODOLICHYL DIPHOSPHATE SYNTHASE FAMILY MEMBER"/>
    <property type="match status" value="1"/>
</dbReference>
<dbReference type="Pfam" id="PF01255">
    <property type="entry name" value="Prenyltransf"/>
    <property type="match status" value="1"/>
</dbReference>
<feature type="binding site" evidence="2">
    <location>
        <begin position="62"/>
        <end position="64"/>
    </location>
    <ligand>
        <name>substrate</name>
    </ligand>
</feature>
<evidence type="ECO:0000313" key="4">
    <source>
        <dbReference type="Proteomes" id="UP001596303"/>
    </source>
</evidence>
<dbReference type="PANTHER" id="PTHR10291:SF0">
    <property type="entry name" value="DEHYDRODOLICHYL DIPHOSPHATE SYNTHASE 2"/>
    <property type="match status" value="1"/>
</dbReference>
<dbReference type="Proteomes" id="UP001596303">
    <property type="component" value="Unassembled WGS sequence"/>
</dbReference>
<comment type="function">
    <text evidence="2">Catalyzes the condensation of isopentenyl diphosphate (IPP) with allylic pyrophosphates generating different type of terpenoids.</text>
</comment>
<feature type="binding site" evidence="2">
    <location>
        <position position="30"/>
    </location>
    <ligand>
        <name>substrate</name>
    </ligand>
</feature>
<comment type="cofactor">
    <cofactor evidence="2">
        <name>Mg(2+)</name>
        <dbReference type="ChEBI" id="CHEBI:18420"/>
    </cofactor>
    <text evidence="2">Binds 2 magnesium ions per subunit.</text>
</comment>
<dbReference type="InterPro" id="IPR001441">
    <property type="entry name" value="UPP_synth-like"/>
</dbReference>
<keyword evidence="1 2" id="KW-0808">Transferase</keyword>
<reference evidence="4" key="1">
    <citation type="journal article" date="2019" name="Int. J. Syst. Evol. Microbiol.">
        <title>The Global Catalogue of Microorganisms (GCM) 10K type strain sequencing project: providing services to taxonomists for standard genome sequencing and annotation.</title>
        <authorList>
            <consortium name="The Broad Institute Genomics Platform"/>
            <consortium name="The Broad Institute Genome Sequencing Center for Infectious Disease"/>
            <person name="Wu L."/>
            <person name="Ma J."/>
        </authorList>
    </citation>
    <scope>NUCLEOTIDE SEQUENCE [LARGE SCALE GENOMIC DNA]</scope>
    <source>
        <strain evidence="4">CGMCC-1.15741</strain>
    </source>
</reference>
<dbReference type="HAMAP" id="MF_01139">
    <property type="entry name" value="ISPT"/>
    <property type="match status" value="1"/>
</dbReference>
<dbReference type="SUPFAM" id="SSF64005">
    <property type="entry name" value="Undecaprenyl diphosphate synthase"/>
    <property type="match status" value="1"/>
</dbReference>
<accession>A0ABW1SFF6</accession>